<organism evidence="5">
    <name type="scientific">hydrothermal vent metagenome</name>
    <dbReference type="NCBI Taxonomy" id="652676"/>
    <lineage>
        <taxon>unclassified sequences</taxon>
        <taxon>metagenomes</taxon>
        <taxon>ecological metagenomes</taxon>
    </lineage>
</organism>
<dbReference type="InterPro" id="IPR001647">
    <property type="entry name" value="HTH_TetR"/>
</dbReference>
<evidence type="ECO:0000256" key="2">
    <source>
        <dbReference type="ARBA" id="ARBA00023125"/>
    </source>
</evidence>
<dbReference type="InterPro" id="IPR036271">
    <property type="entry name" value="Tet_transcr_reg_TetR-rel_C_sf"/>
</dbReference>
<name>A0A3B1B6K9_9ZZZZ</name>
<evidence type="ECO:0000259" key="4">
    <source>
        <dbReference type="PROSITE" id="PS50977"/>
    </source>
</evidence>
<keyword evidence="2" id="KW-0238">DNA-binding</keyword>
<dbReference type="PROSITE" id="PS50977">
    <property type="entry name" value="HTH_TETR_2"/>
    <property type="match status" value="1"/>
</dbReference>
<feature type="domain" description="HTH tetR-type" evidence="4">
    <location>
        <begin position="15"/>
        <end position="75"/>
    </location>
</feature>
<dbReference type="Gene3D" id="1.10.10.60">
    <property type="entry name" value="Homeodomain-like"/>
    <property type="match status" value="1"/>
</dbReference>
<proteinExistence type="predicted"/>
<dbReference type="InterPro" id="IPR009057">
    <property type="entry name" value="Homeodomain-like_sf"/>
</dbReference>
<dbReference type="AlphaFoldDB" id="A0A3B1B6K9"/>
<keyword evidence="1" id="KW-0805">Transcription regulation</keyword>
<dbReference type="Pfam" id="PF00440">
    <property type="entry name" value="TetR_N"/>
    <property type="match status" value="1"/>
</dbReference>
<evidence type="ECO:0000313" key="5">
    <source>
        <dbReference type="EMBL" id="VAX09851.1"/>
    </source>
</evidence>
<keyword evidence="3" id="KW-0804">Transcription</keyword>
<sequence length="197" mass="21343">MVTTNISRKRGRPAAFDRNKAIEIALELFWEKGYDSVGVAELGKAIGINPPSLYKSFGSKHGLFVEAVQRYVAEDKGGFLPTALTGAETLNDAVRNILVQAAKSYSHPEKQAGCLILSGTGNCTDDKALATTEEYRRATRTYLAKTFLDYGAQDANSLADYVLIAMSGLSTAARQGIKRNTLLKTAERFATADIISQ</sequence>
<dbReference type="PANTHER" id="PTHR47506">
    <property type="entry name" value="TRANSCRIPTIONAL REGULATORY PROTEIN"/>
    <property type="match status" value="1"/>
</dbReference>
<dbReference type="PRINTS" id="PR00455">
    <property type="entry name" value="HTHTETR"/>
</dbReference>
<gene>
    <name evidence="5" type="ORF">MNBD_GAMMA25-1307</name>
</gene>
<dbReference type="Gene3D" id="1.10.357.10">
    <property type="entry name" value="Tetracycline Repressor, domain 2"/>
    <property type="match status" value="1"/>
</dbReference>
<dbReference type="SUPFAM" id="SSF48498">
    <property type="entry name" value="Tetracyclin repressor-like, C-terminal domain"/>
    <property type="match status" value="1"/>
</dbReference>
<reference evidence="5" key="1">
    <citation type="submission" date="2018-06" db="EMBL/GenBank/DDBJ databases">
        <authorList>
            <person name="Zhirakovskaya E."/>
        </authorList>
    </citation>
    <scope>NUCLEOTIDE SEQUENCE</scope>
</reference>
<dbReference type="GO" id="GO:0003677">
    <property type="term" value="F:DNA binding"/>
    <property type="evidence" value="ECO:0007669"/>
    <property type="project" value="UniProtKB-KW"/>
</dbReference>
<evidence type="ECO:0000256" key="1">
    <source>
        <dbReference type="ARBA" id="ARBA00023015"/>
    </source>
</evidence>
<accession>A0A3B1B6K9</accession>
<protein>
    <recommendedName>
        <fullName evidence="4">HTH tetR-type domain-containing protein</fullName>
    </recommendedName>
</protein>
<dbReference type="SUPFAM" id="SSF46689">
    <property type="entry name" value="Homeodomain-like"/>
    <property type="match status" value="1"/>
</dbReference>
<dbReference type="EMBL" id="UOFY01000042">
    <property type="protein sequence ID" value="VAX09851.1"/>
    <property type="molecule type" value="Genomic_DNA"/>
</dbReference>
<evidence type="ECO:0000256" key="3">
    <source>
        <dbReference type="ARBA" id="ARBA00023163"/>
    </source>
</evidence>
<dbReference type="PANTHER" id="PTHR47506:SF1">
    <property type="entry name" value="HTH-TYPE TRANSCRIPTIONAL REGULATOR YJDC"/>
    <property type="match status" value="1"/>
</dbReference>